<gene>
    <name evidence="2" type="ORF">D6850_07705</name>
</gene>
<dbReference type="AlphaFoldDB" id="A0A3A8B5G9"/>
<dbReference type="EMBL" id="RAPE01000002">
    <property type="protein sequence ID" value="RKF14756.1"/>
    <property type="molecule type" value="Genomic_DNA"/>
</dbReference>
<keyword evidence="3" id="KW-1185">Reference proteome</keyword>
<feature type="signal peptide" evidence="1">
    <location>
        <begin position="1"/>
        <end position="25"/>
    </location>
</feature>
<protein>
    <submittedName>
        <fullName evidence="2">Uncharacterized protein</fullName>
    </submittedName>
</protein>
<feature type="chain" id="PRO_5017212498" evidence="1">
    <location>
        <begin position="26"/>
        <end position="333"/>
    </location>
</feature>
<accession>A0A3A8B5G9</accession>
<evidence type="ECO:0000313" key="2">
    <source>
        <dbReference type="EMBL" id="RKF14756.1"/>
    </source>
</evidence>
<sequence>MIRTRLAALLLGLAVALAAPGPARAADFVAAGVPKNIAASRDYGAIFRHLRDNGIDMFFPTFQYQEVPAPRSFGFESDFTPPCSGNAPAFAALRASGVRLVMPAELLYPDPGRINRVSVAADPLTQLIACAGRANIGAVTNYDEAAMHGIPESAAQALYNRVKQIDPSLPVLMVHGPIVIDKPQFSSDAKVQGYLQKVVRYSRHADAVGFDVYPVPSPIAKIATPGSKRAVVSPEQAIAGYAGFLKANFPQKDTLLVLQGFAYTDLYERGFLEANVPAAMRAMIPAPSRSQIDMMVGQAVSSGVDYIIWWGQAALKSTNAAPWPDILRAARRR</sequence>
<proteinExistence type="predicted"/>
<evidence type="ECO:0000313" key="3">
    <source>
        <dbReference type="Proteomes" id="UP000281128"/>
    </source>
</evidence>
<organism evidence="2 3">
    <name type="scientific">Roseovarius spongiae</name>
    <dbReference type="NCBI Taxonomy" id="2320272"/>
    <lineage>
        <taxon>Bacteria</taxon>
        <taxon>Pseudomonadati</taxon>
        <taxon>Pseudomonadota</taxon>
        <taxon>Alphaproteobacteria</taxon>
        <taxon>Rhodobacterales</taxon>
        <taxon>Roseobacteraceae</taxon>
        <taxon>Roseovarius</taxon>
    </lineage>
</organism>
<evidence type="ECO:0000256" key="1">
    <source>
        <dbReference type="SAM" id="SignalP"/>
    </source>
</evidence>
<dbReference type="OrthoDB" id="9830767at2"/>
<dbReference type="Proteomes" id="UP000281128">
    <property type="component" value="Unassembled WGS sequence"/>
</dbReference>
<dbReference type="RefSeq" id="WP_121165545.1">
    <property type="nucleotide sequence ID" value="NZ_RAPE01000002.1"/>
</dbReference>
<comment type="caution">
    <text evidence="2">The sequence shown here is derived from an EMBL/GenBank/DDBJ whole genome shotgun (WGS) entry which is preliminary data.</text>
</comment>
<name>A0A3A8B5G9_9RHOB</name>
<keyword evidence="1" id="KW-0732">Signal</keyword>
<reference evidence="2 3" key="1">
    <citation type="submission" date="2018-09" db="EMBL/GenBank/DDBJ databases">
        <title>Roseovarius spongiae sp. nov., isolated from a marine sponge.</title>
        <authorList>
            <person name="Zhuang L."/>
            <person name="Luo L."/>
        </authorList>
    </citation>
    <scope>NUCLEOTIDE SEQUENCE [LARGE SCALE GENOMIC DNA]</scope>
    <source>
        <strain evidence="2 3">HN-E21</strain>
    </source>
</reference>